<evidence type="ECO:0000256" key="1">
    <source>
        <dbReference type="SAM" id="MobiDB-lite"/>
    </source>
</evidence>
<organism evidence="2 3">
    <name type="scientific">Nocardia terpenica</name>
    <dbReference type="NCBI Taxonomy" id="455432"/>
    <lineage>
        <taxon>Bacteria</taxon>
        <taxon>Bacillati</taxon>
        <taxon>Actinomycetota</taxon>
        <taxon>Actinomycetes</taxon>
        <taxon>Mycobacteriales</taxon>
        <taxon>Nocardiaceae</taxon>
        <taxon>Nocardia</taxon>
    </lineage>
</organism>
<protein>
    <submittedName>
        <fullName evidence="2">Uncharacterized protein</fullName>
    </submittedName>
</protein>
<accession>A0A6G9ZEH9</accession>
<evidence type="ECO:0000313" key="2">
    <source>
        <dbReference type="EMBL" id="QIS23403.1"/>
    </source>
</evidence>
<feature type="region of interest" description="Disordered" evidence="1">
    <location>
        <begin position="40"/>
        <end position="62"/>
    </location>
</feature>
<sequence>MADTDAVGAGSSHDVVKDNHARQVPVSLEFTLTDALVHSDEYHTGTGMESGLTTPKAKVRGR</sequence>
<reference evidence="2 3" key="1">
    <citation type="journal article" date="2019" name="ACS Chem. Biol.">
        <title>Identification and Mobilization of a Cryptic Antibiotic Biosynthesis Gene Locus from a Human-Pathogenic Nocardia Isolate.</title>
        <authorList>
            <person name="Herisse M."/>
            <person name="Ishida K."/>
            <person name="Porter J.L."/>
            <person name="Howden B."/>
            <person name="Hertweck C."/>
            <person name="Stinear T.P."/>
            <person name="Pidot S.J."/>
        </authorList>
    </citation>
    <scope>NUCLEOTIDE SEQUENCE [LARGE SCALE GENOMIC DNA]</scope>
    <source>
        <strain evidence="2 3">AUSMDU00012715</strain>
    </source>
</reference>
<dbReference type="EMBL" id="CP046173">
    <property type="protein sequence ID" value="QIS23403.1"/>
    <property type="molecule type" value="Genomic_DNA"/>
</dbReference>
<dbReference type="RefSeq" id="WP_167490743.1">
    <property type="nucleotide sequence ID" value="NZ_CP046173.1"/>
</dbReference>
<gene>
    <name evidence="2" type="ORF">F6W96_38810</name>
</gene>
<dbReference type="AlphaFoldDB" id="A0A6G9ZEH9"/>
<evidence type="ECO:0000313" key="3">
    <source>
        <dbReference type="Proteomes" id="UP000500953"/>
    </source>
</evidence>
<feature type="region of interest" description="Disordered" evidence="1">
    <location>
        <begin position="1"/>
        <end position="20"/>
    </location>
</feature>
<proteinExistence type="predicted"/>
<dbReference type="Proteomes" id="UP000500953">
    <property type="component" value="Chromosome"/>
</dbReference>
<name>A0A6G9ZEH9_9NOCA</name>